<gene>
    <name evidence="5" type="ORF">ERICIII_01361</name>
</gene>
<dbReference type="InterPro" id="IPR000620">
    <property type="entry name" value="EamA_dom"/>
</dbReference>
<evidence type="ECO:0000256" key="1">
    <source>
        <dbReference type="ARBA" id="ARBA00004127"/>
    </source>
</evidence>
<keyword evidence="3" id="KW-0472">Membrane</keyword>
<protein>
    <submittedName>
        <fullName evidence="5">Putative chloramphenical resistance permease RarD</fullName>
    </submittedName>
</protein>
<evidence type="ECO:0000313" key="6">
    <source>
        <dbReference type="Proteomes" id="UP000239833"/>
    </source>
</evidence>
<keyword evidence="3" id="KW-0812">Transmembrane</keyword>
<accession>A0A2L1UBM4</accession>
<feature type="transmembrane region" description="Helical" evidence="3">
    <location>
        <begin position="29"/>
        <end position="49"/>
    </location>
</feature>
<dbReference type="EMBL" id="CP019655">
    <property type="protein sequence ID" value="AVF25553.1"/>
    <property type="molecule type" value="Genomic_DNA"/>
</dbReference>
<dbReference type="AlphaFoldDB" id="A0A2L1UBM4"/>
<proteinExistence type="inferred from homology"/>
<keyword evidence="3" id="KW-1133">Transmembrane helix</keyword>
<dbReference type="InterPro" id="IPR037185">
    <property type="entry name" value="EmrE-like"/>
</dbReference>
<evidence type="ECO:0000256" key="2">
    <source>
        <dbReference type="ARBA" id="ARBA00007362"/>
    </source>
</evidence>
<comment type="subcellular location">
    <subcellularLocation>
        <location evidence="1">Endomembrane system</location>
        <topology evidence="1">Multi-pass membrane protein</topology>
    </subcellularLocation>
</comment>
<comment type="similarity">
    <text evidence="2">Belongs to the EamA transporter family.</text>
</comment>
<evidence type="ECO:0000256" key="3">
    <source>
        <dbReference type="SAM" id="Phobius"/>
    </source>
</evidence>
<feature type="transmembrane region" description="Helical" evidence="3">
    <location>
        <begin position="6"/>
        <end position="22"/>
    </location>
</feature>
<dbReference type="GO" id="GO:0016020">
    <property type="term" value="C:membrane"/>
    <property type="evidence" value="ECO:0007669"/>
    <property type="project" value="InterPro"/>
</dbReference>
<dbReference type="SUPFAM" id="SSF103481">
    <property type="entry name" value="Multidrug resistance efflux transporter EmrE"/>
    <property type="match status" value="1"/>
</dbReference>
<sequence length="122" mass="13588">MLLLMGAGVITAIPLLLFAAGAKRISFTLVGFLQYVAPTIMLILGLFLFHEPFSLPQLLSFILIWIALIIFSLSRSWELLRKKKIEQQARVSENVEARSTRSGVFSFSPSPGRISILALKLK</sequence>
<name>A0A2L1UBM4_9BACL</name>
<dbReference type="Proteomes" id="UP000239833">
    <property type="component" value="Chromosome"/>
</dbReference>
<feature type="transmembrane region" description="Helical" evidence="3">
    <location>
        <begin position="55"/>
        <end position="74"/>
    </location>
</feature>
<dbReference type="Pfam" id="PF00892">
    <property type="entry name" value="EamA"/>
    <property type="match status" value="1"/>
</dbReference>
<evidence type="ECO:0000313" key="5">
    <source>
        <dbReference type="EMBL" id="AVF25553.1"/>
    </source>
</evidence>
<organism evidence="5 6">
    <name type="scientific">Paenibacillus larvae subsp. larvae</name>
    <dbReference type="NCBI Taxonomy" id="147375"/>
    <lineage>
        <taxon>Bacteria</taxon>
        <taxon>Bacillati</taxon>
        <taxon>Bacillota</taxon>
        <taxon>Bacilli</taxon>
        <taxon>Bacillales</taxon>
        <taxon>Paenibacillaceae</taxon>
        <taxon>Paenibacillus</taxon>
    </lineage>
</organism>
<reference evidence="6" key="1">
    <citation type="submission" date="2017-02" db="EMBL/GenBank/DDBJ databases">
        <title>Delineation of Paenibacillus larvae strains originating from foulbrood outbreaks.</title>
        <authorList>
            <person name="Beims H."/>
            <person name="Bunk B."/>
            <person name="Sproeer C."/>
            <person name="Mohr K.I."/>
            <person name="Pradella S."/>
            <person name="Guenther G."/>
            <person name="Rohde M."/>
            <person name="von der Ohe W."/>
            <person name="Steinert M."/>
        </authorList>
    </citation>
    <scope>NUCLEOTIDE SEQUENCE [LARGE SCALE GENOMIC DNA]</scope>
    <source>
        <strain evidence="6">Eric_III</strain>
    </source>
</reference>
<evidence type="ECO:0000259" key="4">
    <source>
        <dbReference type="Pfam" id="PF00892"/>
    </source>
</evidence>
<feature type="domain" description="EamA" evidence="4">
    <location>
        <begin position="5"/>
        <end position="72"/>
    </location>
</feature>